<dbReference type="AlphaFoldDB" id="A0A1A0HIZ1"/>
<evidence type="ECO:0000256" key="4">
    <source>
        <dbReference type="ARBA" id="ARBA00022989"/>
    </source>
</evidence>
<feature type="transmembrane region" description="Helical" evidence="6">
    <location>
        <begin position="203"/>
        <end position="225"/>
    </location>
</feature>
<feature type="transmembrane region" description="Helical" evidence="6">
    <location>
        <begin position="266"/>
        <end position="287"/>
    </location>
</feature>
<dbReference type="Proteomes" id="UP000092555">
    <property type="component" value="Unassembled WGS sequence"/>
</dbReference>
<accession>A0A1A0HIZ1</accession>
<feature type="transmembrane region" description="Helical" evidence="6">
    <location>
        <begin position="232"/>
        <end position="254"/>
    </location>
</feature>
<dbReference type="EMBL" id="LXTC01000001">
    <property type="protein sequence ID" value="OBA23852.1"/>
    <property type="molecule type" value="Genomic_DNA"/>
</dbReference>
<keyword evidence="9" id="KW-1185">Reference proteome</keyword>
<evidence type="ECO:0000313" key="9">
    <source>
        <dbReference type="Proteomes" id="UP000092555"/>
    </source>
</evidence>
<keyword evidence="3 6" id="KW-0812">Transmembrane</keyword>
<organism evidence="8 9">
    <name type="scientific">Metschnikowia bicuspidata var. bicuspidata NRRL YB-4993</name>
    <dbReference type="NCBI Taxonomy" id="869754"/>
    <lineage>
        <taxon>Eukaryota</taxon>
        <taxon>Fungi</taxon>
        <taxon>Dikarya</taxon>
        <taxon>Ascomycota</taxon>
        <taxon>Saccharomycotina</taxon>
        <taxon>Pichiomycetes</taxon>
        <taxon>Metschnikowiaceae</taxon>
        <taxon>Metschnikowia</taxon>
    </lineage>
</organism>
<feature type="transmembrane region" description="Helical" evidence="6">
    <location>
        <begin position="160"/>
        <end position="183"/>
    </location>
</feature>
<comment type="caution">
    <text evidence="8">The sequence shown here is derived from an EMBL/GenBank/DDBJ whole genome shotgun (WGS) entry which is preliminary data.</text>
</comment>
<protein>
    <recommendedName>
        <fullName evidence="7">Amino acid transporter transmembrane domain-containing protein</fullName>
    </recommendedName>
</protein>
<evidence type="ECO:0000256" key="6">
    <source>
        <dbReference type="SAM" id="Phobius"/>
    </source>
</evidence>
<evidence type="ECO:0000313" key="8">
    <source>
        <dbReference type="EMBL" id="OBA23852.1"/>
    </source>
</evidence>
<feature type="domain" description="Amino acid transporter transmembrane" evidence="7">
    <location>
        <begin position="83"/>
        <end position="474"/>
    </location>
</feature>
<dbReference type="PANTHER" id="PTHR22950:SF349">
    <property type="entry name" value="AMINO ACID TRANSPORTER TRANSMEMBRANE DOMAIN-CONTAINING PROTEIN"/>
    <property type="match status" value="1"/>
</dbReference>
<evidence type="ECO:0000256" key="5">
    <source>
        <dbReference type="ARBA" id="ARBA00023136"/>
    </source>
</evidence>
<keyword evidence="4 6" id="KW-1133">Transmembrane helix</keyword>
<evidence type="ECO:0000256" key="1">
    <source>
        <dbReference type="ARBA" id="ARBA00004141"/>
    </source>
</evidence>
<evidence type="ECO:0000256" key="3">
    <source>
        <dbReference type="ARBA" id="ARBA00022692"/>
    </source>
</evidence>
<feature type="transmembrane region" description="Helical" evidence="6">
    <location>
        <begin position="115"/>
        <end position="139"/>
    </location>
</feature>
<proteinExistence type="inferred from homology"/>
<dbReference type="RefSeq" id="XP_018714333.1">
    <property type="nucleotide sequence ID" value="XM_018858586.1"/>
</dbReference>
<evidence type="ECO:0000259" key="7">
    <source>
        <dbReference type="Pfam" id="PF01490"/>
    </source>
</evidence>
<dbReference type="STRING" id="869754.A0A1A0HIZ1"/>
<dbReference type="Pfam" id="PF01490">
    <property type="entry name" value="Aa_trans"/>
    <property type="match status" value="1"/>
</dbReference>
<name>A0A1A0HIZ1_9ASCO</name>
<reference evidence="8 9" key="1">
    <citation type="submission" date="2016-05" db="EMBL/GenBank/DDBJ databases">
        <title>Comparative genomics of biotechnologically important yeasts.</title>
        <authorList>
            <consortium name="DOE Joint Genome Institute"/>
            <person name="Riley R."/>
            <person name="Haridas S."/>
            <person name="Wolfe K.H."/>
            <person name="Lopes M.R."/>
            <person name="Hittinger C.T."/>
            <person name="Goker M."/>
            <person name="Salamov A."/>
            <person name="Wisecaver J."/>
            <person name="Long T.M."/>
            <person name="Aerts A.L."/>
            <person name="Barry K."/>
            <person name="Choi C."/>
            <person name="Clum A."/>
            <person name="Coughlan A.Y."/>
            <person name="Deshpande S."/>
            <person name="Douglass A.P."/>
            <person name="Hanson S.J."/>
            <person name="Klenk H.-P."/>
            <person name="LaButti K."/>
            <person name="Lapidus A."/>
            <person name="Lindquist E."/>
            <person name="Lipzen A."/>
            <person name="Meier-kolthoff J.P."/>
            <person name="Ohm R.A."/>
            <person name="Otillar R.P."/>
            <person name="Pangilinan J."/>
            <person name="Peng Y."/>
            <person name="Rokas A."/>
            <person name="Rosa C.A."/>
            <person name="Scheuner C."/>
            <person name="Sibirny A.A."/>
            <person name="Slot J.C."/>
            <person name="Stielow J.B."/>
            <person name="Sun H."/>
            <person name="Kurtzman C.P."/>
            <person name="Blackwell M."/>
            <person name="Grigoriev I.V."/>
            <person name="Jeffries T.W."/>
        </authorList>
    </citation>
    <scope>NUCLEOTIDE SEQUENCE [LARGE SCALE GENOMIC DNA]</scope>
    <source>
        <strain evidence="8 9">NRRL YB-4993</strain>
    </source>
</reference>
<sequence>MPQNSQHSAPQAAARRPSFLDYGGANSLNNFASSLQRALMYLEVTLPETAAAIDNISPCTSRASSEIRDIELGLLCPDNGMGRSTAPQTVFNAINTLMGIAMLSLPFGLRLSGWVPGVMILGLCACITSKTAKVLGSVLRKHRHVHSYADIAYLYGGSKFLAFATGAFVLDLMGALLSLVLIFSDSFATLLPNANRSSLKLAITGVTLVFSFLPLSLVSVISLVGIVCTVGIFATIVFCGLIASGLPVSLLYPAHTSLWPSSGTDLLLSLGIFMAPWGGHPVFPELYRDMRHPSKYNKSCTAAFLATILLNLLIATAGYVMFGDAAEDSVTKNIIAQAEYPGWVRTVICVILGVLPACKLALVTRPVISVYESQLSLTNKNTATPLEPAKLTLRQCLARVVFMAFLFTLSIAFTSFGNVVAFLGSAICFTICVTLPLLFHLKLNADELTPFLTVATKAGVAVGILGAILGTYGSLVSKP</sequence>
<dbReference type="OrthoDB" id="655540at2759"/>
<feature type="transmembrane region" description="Helical" evidence="6">
    <location>
        <begin position="451"/>
        <end position="472"/>
    </location>
</feature>
<feature type="transmembrane region" description="Helical" evidence="6">
    <location>
        <begin position="419"/>
        <end position="439"/>
    </location>
</feature>
<keyword evidence="5 6" id="KW-0472">Membrane</keyword>
<feature type="transmembrane region" description="Helical" evidence="6">
    <location>
        <begin position="90"/>
        <end position="109"/>
    </location>
</feature>
<dbReference type="PANTHER" id="PTHR22950">
    <property type="entry name" value="AMINO ACID TRANSPORTER"/>
    <property type="match status" value="1"/>
</dbReference>
<dbReference type="GO" id="GO:0015179">
    <property type="term" value="F:L-amino acid transmembrane transporter activity"/>
    <property type="evidence" value="ECO:0007669"/>
    <property type="project" value="TreeGrafter"/>
</dbReference>
<feature type="transmembrane region" description="Helical" evidence="6">
    <location>
        <begin position="342"/>
        <end position="362"/>
    </location>
</feature>
<feature type="transmembrane region" description="Helical" evidence="6">
    <location>
        <begin position="396"/>
        <end position="413"/>
    </location>
</feature>
<dbReference type="GO" id="GO:0005774">
    <property type="term" value="C:vacuolar membrane"/>
    <property type="evidence" value="ECO:0007669"/>
    <property type="project" value="TreeGrafter"/>
</dbReference>
<comment type="subcellular location">
    <subcellularLocation>
        <location evidence="1">Membrane</location>
        <topology evidence="1">Multi-pass membrane protein</topology>
    </subcellularLocation>
</comment>
<gene>
    <name evidence="8" type="ORF">METBIDRAFT_76789</name>
</gene>
<dbReference type="GeneID" id="30031562"/>
<evidence type="ECO:0000256" key="2">
    <source>
        <dbReference type="ARBA" id="ARBA00008066"/>
    </source>
</evidence>
<dbReference type="InterPro" id="IPR013057">
    <property type="entry name" value="AA_transpt_TM"/>
</dbReference>
<comment type="similarity">
    <text evidence="2">Belongs to the amino acid/polyamine transporter 2 family.</text>
</comment>
<feature type="transmembrane region" description="Helical" evidence="6">
    <location>
        <begin position="299"/>
        <end position="322"/>
    </location>
</feature>